<evidence type="ECO:0000313" key="6">
    <source>
        <dbReference type="Proteomes" id="UP000286947"/>
    </source>
</evidence>
<name>A0A433SB18_9BURK</name>
<comment type="caution">
    <text evidence="5">The sequence shown here is derived from an EMBL/GenBank/DDBJ whole genome shotgun (WGS) entry which is preliminary data.</text>
</comment>
<evidence type="ECO:0000256" key="1">
    <source>
        <dbReference type="ARBA" id="ARBA00022723"/>
    </source>
</evidence>
<feature type="signal peptide" evidence="3">
    <location>
        <begin position="1"/>
        <end position="41"/>
    </location>
</feature>
<keyword evidence="1" id="KW-0479">Metal-binding</keyword>
<dbReference type="RefSeq" id="WP_126980706.1">
    <property type="nucleotide sequence ID" value="NZ_PQSP01000008.1"/>
</dbReference>
<evidence type="ECO:0000256" key="2">
    <source>
        <dbReference type="ARBA" id="ARBA00022837"/>
    </source>
</evidence>
<dbReference type="Proteomes" id="UP000286947">
    <property type="component" value="Unassembled WGS sequence"/>
</dbReference>
<keyword evidence="6" id="KW-1185">Reference proteome</keyword>
<keyword evidence="3" id="KW-0732">Signal</keyword>
<sequence precursor="true">MKNSNRILSSAQMRIKAGKAALALLVSAQMITMPVASYAQAVVATEPAQAPLIVSRTMASPNIMLSFDTSTSMVALSMPDGLSSAYATSQTQGSFHPDDYSTTYASYRGYVPVTTYVYVGGDGLDDNGVPNNIANMRMRSPQINKIYYNPTIAYKPWARADGSLMATPSPEAAPILAGTAGSPTVNLRGKNIEYKFGARNVTGGIPFARYYCRGSTDTTYNDVCNSTYGTGTFKFTPAVYYIYTPAENNPDYVSSNTTAERTLSNYRVVILEDIPASGITQASTRTDCARENADGTRQCTKEEEFQNFTNWYVFYRGRVRTAIGAMTHVFAKDYDMKYRLGWGTFTSYVAQQVRLYEGTHRTALYTWLYGLEQGMNTNTPTLQALNAIGTYYTDRSDGGPWSAEPGNVNNKTEHLACRKSFTILMTDGGWNGARIYPTYGVNVNGPTHSKPDGTTYAYTPEYPYQNPNVTGMLADVAHYYWVTDLRPDLENMVPTSGPSSVSRTGDPAFWQHMVTHTVGYGTSGSLKDSDWDALVAGTTKWGAAVANDNWHAGVTGRGSYSSANNVDNLITSLGTVMESISVTNQPAPHVVLASGYLTAGNQVYGSTYVTGQWTGEFSAYALGNNGSVGAEVWKASNGIPAYADRNIWIGTGSANKVVEFKWGALSPSMQTALSNENLVNYLRGDSSKATGGAAIYRERSSVLGDIVNSNPLVVKDATSLGYGSFSHTSGGSVYSEYHSNKANRAGMVFIGANDGMLHAFATDGVDAGKEVFAFIPNALLSKLPNLASLYYEKNHQYYVDGYLTLTDANLNKCNAVSCWRNILLGSAGAGGKTIFALDVTDPNAYAKTSTNTPSTGSIRNTVLWELTPDTAGSEMGYVMQSIQAGYTKTGDWVAVFGNGPYSDSGQAYLYVVNLKNGDIIQKIATDSTIGNGLMGVTLVKDSSQIIIGAYAGDLKGRIWYFDLSSQISASNWGSRKVFTTQNNRPITQAPALYPHPNGGRMVLFGTGKFYDTADTGDTGTDAIYGVWDRSHLTPKPAAVTYSDLLHRTWTQSGQYFTVTDATINWSTQRGWDLPLTMENGQRSLYTPQLIGTDVVFDTTLTTMNTDTGSLAESCDVGGVKGITIVANLFSGGLPSLKWDTNGDGVIDDQDGYYIGYRTNTSGPSYIGYNPGLGSSGNDPLAIACENGYVGASVGGVASCKRAFDTSTWTQMF</sequence>
<dbReference type="Pfam" id="PF05567">
    <property type="entry name" value="T4P_PilY1"/>
    <property type="match status" value="1"/>
</dbReference>
<evidence type="ECO:0000256" key="3">
    <source>
        <dbReference type="SAM" id="SignalP"/>
    </source>
</evidence>
<gene>
    <name evidence="5" type="primary">pilY1_2</name>
    <name evidence="5" type="ORF">CUZ56_02533</name>
</gene>
<evidence type="ECO:0000313" key="5">
    <source>
        <dbReference type="EMBL" id="RUS65933.1"/>
    </source>
</evidence>
<accession>A0A433SB18</accession>
<organism evidence="5 6">
    <name type="scientific">Saezia sanguinis</name>
    <dbReference type="NCBI Taxonomy" id="1965230"/>
    <lineage>
        <taxon>Bacteria</taxon>
        <taxon>Pseudomonadati</taxon>
        <taxon>Pseudomonadota</taxon>
        <taxon>Betaproteobacteria</taxon>
        <taxon>Burkholderiales</taxon>
        <taxon>Saeziaceae</taxon>
        <taxon>Saezia</taxon>
    </lineage>
</organism>
<dbReference type="EMBL" id="PQSP01000008">
    <property type="protein sequence ID" value="RUS65933.1"/>
    <property type="molecule type" value="Genomic_DNA"/>
</dbReference>
<dbReference type="AlphaFoldDB" id="A0A433SB18"/>
<feature type="chain" id="PRO_5019374917" evidence="3">
    <location>
        <begin position="42"/>
        <end position="1212"/>
    </location>
</feature>
<protein>
    <submittedName>
        <fullName evidence="5">Type IV pilus biogenesis factor PilY1</fullName>
    </submittedName>
</protein>
<feature type="domain" description="PilY1 beta-propeller" evidence="4">
    <location>
        <begin position="703"/>
        <end position="1031"/>
    </location>
</feature>
<reference evidence="5 6" key="1">
    <citation type="submission" date="2018-01" db="EMBL/GenBank/DDBJ databases">
        <title>Saezia sanguinis gen. nov., sp. nov., in the order Burkholderiales isolated from human blood.</title>
        <authorList>
            <person name="Medina-Pascual M.J."/>
            <person name="Valdezate S."/>
            <person name="Monzon S."/>
            <person name="Cuesta I."/>
            <person name="Carrasco G."/>
            <person name="Villalon P."/>
            <person name="Saez-Nieto J.A."/>
        </authorList>
    </citation>
    <scope>NUCLEOTIDE SEQUENCE [LARGE SCALE GENOMIC DNA]</scope>
    <source>
        <strain evidence="5 6">CNM695-12</strain>
    </source>
</reference>
<keyword evidence="2" id="KW-0106">Calcium</keyword>
<evidence type="ECO:0000259" key="4">
    <source>
        <dbReference type="Pfam" id="PF05567"/>
    </source>
</evidence>
<dbReference type="GO" id="GO:0046872">
    <property type="term" value="F:metal ion binding"/>
    <property type="evidence" value="ECO:0007669"/>
    <property type="project" value="UniProtKB-KW"/>
</dbReference>
<dbReference type="OrthoDB" id="7156875at2"/>
<proteinExistence type="predicted"/>
<dbReference type="InterPro" id="IPR008707">
    <property type="entry name" value="B-propeller_PilY1"/>
</dbReference>